<dbReference type="InterPro" id="IPR020308">
    <property type="entry name" value="Uncharacterised_Ynq1"/>
</dbReference>
<gene>
    <name evidence="2" type="ORF">GEU84_003645</name>
</gene>
<keyword evidence="1" id="KW-0472">Membrane</keyword>
<evidence type="ECO:0000256" key="1">
    <source>
        <dbReference type="SAM" id="Phobius"/>
    </source>
</evidence>
<dbReference type="RefSeq" id="WP_152824446.1">
    <property type="nucleotide sequence ID" value="NZ_WHUT02000002.1"/>
</dbReference>
<dbReference type="Proteomes" id="UP000484076">
    <property type="component" value="Unassembled WGS sequence"/>
</dbReference>
<keyword evidence="3" id="KW-1185">Reference proteome</keyword>
<dbReference type="EMBL" id="WHUT02000002">
    <property type="protein sequence ID" value="NUB43466.1"/>
    <property type="molecule type" value="Genomic_DNA"/>
</dbReference>
<organism evidence="2 3">
    <name type="scientific">Fertoeibacter niger</name>
    <dbReference type="NCBI Taxonomy" id="2656921"/>
    <lineage>
        <taxon>Bacteria</taxon>
        <taxon>Pseudomonadati</taxon>
        <taxon>Pseudomonadota</taxon>
        <taxon>Alphaproteobacteria</taxon>
        <taxon>Rhodobacterales</taxon>
        <taxon>Paracoccaceae</taxon>
        <taxon>Fertoeibacter</taxon>
    </lineage>
</organism>
<dbReference type="AlphaFoldDB" id="A0A8X8GXX8"/>
<comment type="caution">
    <text evidence="2">The sequence shown here is derived from an EMBL/GenBank/DDBJ whole genome shotgun (WGS) entry which is preliminary data.</text>
</comment>
<evidence type="ECO:0000313" key="3">
    <source>
        <dbReference type="Proteomes" id="UP000484076"/>
    </source>
</evidence>
<proteinExistence type="predicted"/>
<keyword evidence="1" id="KW-1133">Transmembrane helix</keyword>
<accession>A0A8X8GXX8</accession>
<feature type="transmembrane region" description="Helical" evidence="1">
    <location>
        <begin position="12"/>
        <end position="33"/>
    </location>
</feature>
<protein>
    <submittedName>
        <fullName evidence="2">DUF5337 domain-containing protein</fullName>
    </submittedName>
</protein>
<evidence type="ECO:0000313" key="2">
    <source>
        <dbReference type="EMBL" id="NUB43466.1"/>
    </source>
</evidence>
<reference evidence="2" key="1">
    <citation type="submission" date="2020-05" db="EMBL/GenBank/DDBJ databases">
        <title>Fertoebacter nigrum gen. nov., sp. nov., a new member of the family Rhodobacteraceae.</title>
        <authorList>
            <person name="Szuroczki S."/>
            <person name="Abbaszade G."/>
            <person name="Buni D."/>
            <person name="Schumann P."/>
            <person name="Toth E."/>
        </authorList>
    </citation>
    <scope>NUCLEOTIDE SEQUENCE</scope>
    <source>
        <strain evidence="2">RG-N-1a</strain>
    </source>
</reference>
<feature type="transmembrane region" description="Helical" evidence="1">
    <location>
        <begin position="45"/>
        <end position="69"/>
    </location>
</feature>
<sequence>MTKAPVPQDRQLAAQARMVALVLAATMILWMGAQWLGGQMGWDTRFVFLFDLAALAAFFWALVVTYQIWRKRRGN</sequence>
<name>A0A8X8GXX8_9RHOB</name>
<keyword evidence="1" id="KW-0812">Transmembrane</keyword>
<dbReference type="Pfam" id="PF17272">
    <property type="entry name" value="DUF5337"/>
    <property type="match status" value="1"/>
</dbReference>